<reference evidence="2 3" key="1">
    <citation type="journal article" date="2015" name="BMC Genomics">
        <title>Comparative genomics and metabolic profiling of the genus Lysobacter.</title>
        <authorList>
            <person name="de Bruijn I."/>
            <person name="Cheng X."/>
            <person name="de Jager V."/>
            <person name="Exposito R.G."/>
            <person name="Watrous J."/>
            <person name="Patel N."/>
            <person name="Postma J."/>
            <person name="Dorrestein P.C."/>
            <person name="Kobayashi D."/>
            <person name="Raaijmakers J.M."/>
        </authorList>
    </citation>
    <scope>NUCLEOTIDE SEQUENCE [LARGE SCALE GENOMIC DNA]</scope>
    <source>
        <strain evidence="2 3">76</strain>
    </source>
</reference>
<accession>A0A0S2FBM3</accession>
<feature type="chain" id="PRO_5006596896" description="Secreted protein" evidence="1">
    <location>
        <begin position="19"/>
        <end position="330"/>
    </location>
</feature>
<proteinExistence type="predicted"/>
<dbReference type="EMBL" id="CP011129">
    <property type="protein sequence ID" value="ALN80900.1"/>
    <property type="molecule type" value="Genomic_DNA"/>
</dbReference>
<gene>
    <name evidence="2" type="ORF">LA76x_2770</name>
</gene>
<sequence length="330" mass="36299">MKRLSLLIALLLPTMAAAQDQTFEKDNGIIRIRLNEKVAPFQERSPMITGLWIAGRLAVPHDNVGADFQMTTRSREGNEYNPTQGGDCNGHASLLTGSIPNWSGAQLGTPASHGILLGIDPLLYDEPGLSGSCRGRPAQVAPYDMAFGVTLGDGFAMPREAMMLDMSIRKDFSGAQNPVKALSELPVAFVDTNFLRYAYYSLNGSQFQRFQASSAFSHDIRQWPWNENFYQSAHAIALCDRPDMVEQPTQGTCMAFYSHEPTLVYASRRQGAPYELGLMAMLGDDDFSTEIVGTEWHTARRLVAVGHLTSVAAVIAHAEQRIPASAWAQW</sequence>
<evidence type="ECO:0000256" key="1">
    <source>
        <dbReference type="SAM" id="SignalP"/>
    </source>
</evidence>
<evidence type="ECO:0008006" key="4">
    <source>
        <dbReference type="Google" id="ProtNLM"/>
    </source>
</evidence>
<evidence type="ECO:0000313" key="3">
    <source>
        <dbReference type="Proteomes" id="UP000060787"/>
    </source>
</evidence>
<dbReference type="RefSeq" id="WP_057918097.1">
    <property type="nucleotide sequence ID" value="NZ_CP011129.1"/>
</dbReference>
<dbReference type="PATRIC" id="fig|84531.8.peg.2783"/>
<name>A0A0S2FBM3_LYSAN</name>
<dbReference type="KEGG" id="lab:LA76x_2770"/>
<keyword evidence="1" id="KW-0732">Signal</keyword>
<dbReference type="AlphaFoldDB" id="A0A0S2FBM3"/>
<keyword evidence="3" id="KW-1185">Reference proteome</keyword>
<evidence type="ECO:0000313" key="2">
    <source>
        <dbReference type="EMBL" id="ALN80900.1"/>
    </source>
</evidence>
<dbReference type="Proteomes" id="UP000060787">
    <property type="component" value="Chromosome"/>
</dbReference>
<protein>
    <recommendedName>
        <fullName evidence="4">Secreted protein</fullName>
    </recommendedName>
</protein>
<organism evidence="2 3">
    <name type="scientific">Lysobacter antibioticus</name>
    <dbReference type="NCBI Taxonomy" id="84531"/>
    <lineage>
        <taxon>Bacteria</taxon>
        <taxon>Pseudomonadati</taxon>
        <taxon>Pseudomonadota</taxon>
        <taxon>Gammaproteobacteria</taxon>
        <taxon>Lysobacterales</taxon>
        <taxon>Lysobacteraceae</taxon>
        <taxon>Lysobacter</taxon>
    </lineage>
</organism>
<feature type="signal peptide" evidence="1">
    <location>
        <begin position="1"/>
        <end position="18"/>
    </location>
</feature>